<dbReference type="InterPro" id="IPR036249">
    <property type="entry name" value="Thioredoxin-like_sf"/>
</dbReference>
<name>A0A1Y6CWL1_9GAMM</name>
<organism evidence="3 4">
    <name type="scientific">Methylomagnum ishizawai</name>
    <dbReference type="NCBI Taxonomy" id="1760988"/>
    <lineage>
        <taxon>Bacteria</taxon>
        <taxon>Pseudomonadati</taxon>
        <taxon>Pseudomonadota</taxon>
        <taxon>Gammaproteobacteria</taxon>
        <taxon>Methylococcales</taxon>
        <taxon>Methylococcaceae</taxon>
        <taxon>Methylomagnum</taxon>
    </lineage>
</organism>
<accession>A0A1Y6CWL1</accession>
<reference evidence="3 4" key="1">
    <citation type="submission" date="2016-12" db="EMBL/GenBank/DDBJ databases">
        <authorList>
            <person name="Song W.-J."/>
            <person name="Kurnit D.M."/>
        </authorList>
    </citation>
    <scope>NUCLEOTIDE SEQUENCE [LARGE SCALE GENOMIC DNA]</scope>
    <source>
        <strain evidence="3 4">175</strain>
    </source>
</reference>
<dbReference type="PANTHER" id="PTHR42852">
    <property type="entry name" value="THIOL:DISULFIDE INTERCHANGE PROTEIN DSBE"/>
    <property type="match status" value="1"/>
</dbReference>
<keyword evidence="1" id="KW-0732">Signal</keyword>
<evidence type="ECO:0000256" key="1">
    <source>
        <dbReference type="SAM" id="SignalP"/>
    </source>
</evidence>
<dbReference type="RefSeq" id="WP_085212968.1">
    <property type="nucleotide sequence ID" value="NZ_FXAM01000001.1"/>
</dbReference>
<dbReference type="GO" id="GO:0016853">
    <property type="term" value="F:isomerase activity"/>
    <property type="evidence" value="ECO:0007669"/>
    <property type="project" value="UniProtKB-KW"/>
</dbReference>
<protein>
    <submittedName>
        <fullName evidence="3">Thiol-disulfide isomerase or thioredoxin</fullName>
    </submittedName>
</protein>
<gene>
    <name evidence="3" type="ORF">SAMN02949497_2403</name>
</gene>
<dbReference type="GO" id="GO:0016491">
    <property type="term" value="F:oxidoreductase activity"/>
    <property type="evidence" value="ECO:0007669"/>
    <property type="project" value="InterPro"/>
</dbReference>
<evidence type="ECO:0000259" key="2">
    <source>
        <dbReference type="PROSITE" id="PS51352"/>
    </source>
</evidence>
<dbReference type="Proteomes" id="UP000192923">
    <property type="component" value="Unassembled WGS sequence"/>
</dbReference>
<dbReference type="CDD" id="cd02966">
    <property type="entry name" value="TlpA_like_family"/>
    <property type="match status" value="1"/>
</dbReference>
<evidence type="ECO:0000313" key="3">
    <source>
        <dbReference type="EMBL" id="SMF95059.1"/>
    </source>
</evidence>
<dbReference type="Pfam" id="PF08534">
    <property type="entry name" value="Redoxin"/>
    <property type="match status" value="1"/>
</dbReference>
<feature type="chain" id="PRO_5013345968" evidence="1">
    <location>
        <begin position="23"/>
        <end position="165"/>
    </location>
</feature>
<dbReference type="SUPFAM" id="SSF52833">
    <property type="entry name" value="Thioredoxin-like"/>
    <property type="match status" value="1"/>
</dbReference>
<feature type="signal peptide" evidence="1">
    <location>
        <begin position="1"/>
        <end position="22"/>
    </location>
</feature>
<dbReference type="InterPro" id="IPR013766">
    <property type="entry name" value="Thioredoxin_domain"/>
</dbReference>
<dbReference type="Gene3D" id="3.40.30.10">
    <property type="entry name" value="Glutaredoxin"/>
    <property type="match status" value="1"/>
</dbReference>
<dbReference type="PANTHER" id="PTHR42852:SF18">
    <property type="entry name" value="CHROMOSOME UNDETERMINED SCAFFOLD_47, WHOLE GENOME SHOTGUN SEQUENCE"/>
    <property type="match status" value="1"/>
</dbReference>
<keyword evidence="4" id="KW-1185">Reference proteome</keyword>
<dbReference type="OrthoDB" id="9799347at2"/>
<dbReference type="EMBL" id="FXAM01000001">
    <property type="protein sequence ID" value="SMF95059.1"/>
    <property type="molecule type" value="Genomic_DNA"/>
</dbReference>
<dbReference type="STRING" id="1760988.SAMN02949497_2403"/>
<proteinExistence type="predicted"/>
<sequence length="165" mass="18248">MIPTRRLIALIFATTLGATAEAATEGPVPSCPATALDQSRTLDPAQLKGKVGYIDFWASWCGPCAQSFPFMNELHREFQAQGLEIIALNLDEEAQDAKDFLRKYPASFPIASDPQGKCPQKFDVKAMPTSFLVDRQGKIRHVHMGFRDGDKAAIKQQVQALLNER</sequence>
<dbReference type="PROSITE" id="PS51352">
    <property type="entry name" value="THIOREDOXIN_2"/>
    <property type="match status" value="1"/>
</dbReference>
<dbReference type="InterPro" id="IPR013740">
    <property type="entry name" value="Redoxin"/>
</dbReference>
<dbReference type="InterPro" id="IPR050553">
    <property type="entry name" value="Thioredoxin_ResA/DsbE_sf"/>
</dbReference>
<evidence type="ECO:0000313" key="4">
    <source>
        <dbReference type="Proteomes" id="UP000192923"/>
    </source>
</evidence>
<keyword evidence="3" id="KW-0413">Isomerase</keyword>
<dbReference type="AlphaFoldDB" id="A0A1Y6CWL1"/>
<feature type="domain" description="Thioredoxin" evidence="2">
    <location>
        <begin position="22"/>
        <end position="163"/>
    </location>
</feature>